<name>A0ABD0YEM9_9HEMI</name>
<organism evidence="1 2">
    <name type="scientific">Ranatra chinensis</name>
    <dbReference type="NCBI Taxonomy" id="642074"/>
    <lineage>
        <taxon>Eukaryota</taxon>
        <taxon>Metazoa</taxon>
        <taxon>Ecdysozoa</taxon>
        <taxon>Arthropoda</taxon>
        <taxon>Hexapoda</taxon>
        <taxon>Insecta</taxon>
        <taxon>Pterygota</taxon>
        <taxon>Neoptera</taxon>
        <taxon>Paraneoptera</taxon>
        <taxon>Hemiptera</taxon>
        <taxon>Heteroptera</taxon>
        <taxon>Panheteroptera</taxon>
        <taxon>Nepomorpha</taxon>
        <taxon>Nepidae</taxon>
        <taxon>Ranatrinae</taxon>
        <taxon>Ranatra</taxon>
    </lineage>
</organism>
<proteinExistence type="predicted"/>
<evidence type="ECO:0000313" key="2">
    <source>
        <dbReference type="Proteomes" id="UP001558652"/>
    </source>
</evidence>
<keyword evidence="2" id="KW-1185">Reference proteome</keyword>
<dbReference type="EMBL" id="JBFDAA010000008">
    <property type="protein sequence ID" value="KAL1129770.1"/>
    <property type="molecule type" value="Genomic_DNA"/>
</dbReference>
<evidence type="ECO:0000313" key="1">
    <source>
        <dbReference type="EMBL" id="KAL1129770.1"/>
    </source>
</evidence>
<dbReference type="Proteomes" id="UP001558652">
    <property type="component" value="Unassembled WGS sequence"/>
</dbReference>
<reference evidence="1 2" key="1">
    <citation type="submission" date="2024-07" db="EMBL/GenBank/DDBJ databases">
        <title>Chromosome-level genome assembly of the water stick insect Ranatra chinensis (Heteroptera: Nepidae).</title>
        <authorList>
            <person name="Liu X."/>
        </authorList>
    </citation>
    <scope>NUCLEOTIDE SEQUENCE [LARGE SCALE GENOMIC DNA]</scope>
    <source>
        <strain evidence="1">Cailab_2021Rc</strain>
        <tissue evidence="1">Muscle</tissue>
    </source>
</reference>
<accession>A0ABD0YEM9</accession>
<gene>
    <name evidence="1" type="ORF">AAG570_012714</name>
</gene>
<comment type="caution">
    <text evidence="1">The sequence shown here is derived from an EMBL/GenBank/DDBJ whole genome shotgun (WGS) entry which is preliminary data.</text>
</comment>
<dbReference type="AlphaFoldDB" id="A0ABD0YEM9"/>
<sequence>MLGNRRTAAKTTTGFFPFYFATGFKWRLVSSIKLVSDAMRITQFLKPSRPVSLDDQGQHFPQSLQPLLSSPGTPENKTMSRPLLDAAYRAGLLDIPCLLTTSTNTLIPKV</sequence>
<protein>
    <submittedName>
        <fullName evidence="1">Uncharacterized protein</fullName>
    </submittedName>
</protein>